<proteinExistence type="predicted"/>
<reference evidence="2 4" key="2">
    <citation type="submission" date="2018-06" db="EMBL/GenBank/DDBJ databases">
        <authorList>
            <consortium name="Pathogen Informatics"/>
            <person name="Doyle S."/>
        </authorList>
    </citation>
    <scope>NUCLEOTIDE SEQUENCE [LARGE SCALE GENOMIC DNA]</scope>
    <source>
        <strain evidence="2 4">NCTC12438</strain>
    </source>
</reference>
<protein>
    <submittedName>
        <fullName evidence="2">Uncharacterized protein</fullName>
    </submittedName>
</protein>
<dbReference type="EMBL" id="LNXX01000033">
    <property type="protein sequence ID" value="KTC84341.1"/>
    <property type="molecule type" value="Genomic_DNA"/>
</dbReference>
<dbReference type="Proteomes" id="UP000255316">
    <property type="component" value="Unassembled WGS sequence"/>
</dbReference>
<name>A0A378IFN4_9GAMM</name>
<dbReference type="EMBL" id="UGNX01000001">
    <property type="protein sequence ID" value="STX34019.1"/>
    <property type="molecule type" value="Genomic_DNA"/>
</dbReference>
<evidence type="ECO:0000313" key="4">
    <source>
        <dbReference type="Proteomes" id="UP000255316"/>
    </source>
</evidence>
<organism evidence="2 4">
    <name type="scientific">Legionella cincinnatiensis</name>
    <dbReference type="NCBI Taxonomy" id="28085"/>
    <lineage>
        <taxon>Bacteria</taxon>
        <taxon>Pseudomonadati</taxon>
        <taxon>Pseudomonadota</taxon>
        <taxon>Gammaproteobacteria</taxon>
        <taxon>Legionellales</taxon>
        <taxon>Legionellaceae</taxon>
        <taxon>Legionella</taxon>
    </lineage>
</organism>
<sequence>MALITLIVGLIIGYLSNVVAMKISFKQRTIDNKIKIYDLLICKWVEMRNHIYHFENEAQDNPNKWLEFDKIYAYTQTYIGEAFLVTDEQQLVEDINSFNEKFYRTEWYNFPLENINIKMEEFKAEGIALINRMKKDIHESTKLNLADFMHIFGFSCKNR</sequence>
<evidence type="ECO:0000313" key="3">
    <source>
        <dbReference type="Proteomes" id="UP000054854"/>
    </source>
</evidence>
<keyword evidence="3" id="KW-1185">Reference proteome</keyword>
<dbReference type="RefSeq" id="WP_131775208.1">
    <property type="nucleotide sequence ID" value="NZ_CAAAHQ010000032.1"/>
</dbReference>
<dbReference type="OrthoDB" id="9982006at2"/>
<evidence type="ECO:0000313" key="1">
    <source>
        <dbReference type="EMBL" id="KTC84341.1"/>
    </source>
</evidence>
<evidence type="ECO:0000313" key="2">
    <source>
        <dbReference type="EMBL" id="STX34019.1"/>
    </source>
</evidence>
<reference evidence="1 3" key="1">
    <citation type="submission" date="2015-11" db="EMBL/GenBank/DDBJ databases">
        <title>Genomic analysis of 38 Legionella species identifies large and diverse effector repertoires.</title>
        <authorList>
            <person name="Burstein D."/>
            <person name="Amaro F."/>
            <person name="Zusman T."/>
            <person name="Lifshitz Z."/>
            <person name="Cohen O."/>
            <person name="Gilbert J.A."/>
            <person name="Pupko T."/>
            <person name="Shuman H.A."/>
            <person name="Segal G."/>
        </authorList>
    </citation>
    <scope>NUCLEOTIDE SEQUENCE [LARGE SCALE GENOMIC DNA]</scope>
    <source>
        <strain evidence="1 3">CDC#72-OH-14</strain>
    </source>
</reference>
<gene>
    <name evidence="1" type="ORF">Lcin_1904</name>
    <name evidence="2" type="ORF">NCTC12438_00611</name>
</gene>
<dbReference type="AlphaFoldDB" id="A0A378IFN4"/>
<dbReference type="Proteomes" id="UP000054854">
    <property type="component" value="Unassembled WGS sequence"/>
</dbReference>
<accession>A0A378IFN4</accession>